<dbReference type="InterPro" id="IPR036259">
    <property type="entry name" value="MFS_trans_sf"/>
</dbReference>
<name>A0A857LNR6_9ACTN</name>
<dbReference type="CDD" id="cd17316">
    <property type="entry name" value="MFS_SV2_like"/>
    <property type="match status" value="1"/>
</dbReference>
<gene>
    <name evidence="6" type="ORF">GII30_11200</name>
</gene>
<dbReference type="GO" id="GO:0005886">
    <property type="term" value="C:plasma membrane"/>
    <property type="evidence" value="ECO:0007669"/>
    <property type="project" value="UniProtKB-SubCell"/>
</dbReference>
<keyword evidence="4" id="KW-1133">Transmembrane helix</keyword>
<evidence type="ECO:0000256" key="3">
    <source>
        <dbReference type="ARBA" id="ARBA00022692"/>
    </source>
</evidence>
<dbReference type="InterPro" id="IPR005829">
    <property type="entry name" value="Sugar_transporter_CS"/>
</dbReference>
<evidence type="ECO:0000256" key="1">
    <source>
        <dbReference type="ARBA" id="ARBA00004651"/>
    </source>
</evidence>
<dbReference type="AlphaFoldDB" id="A0A857LNR6"/>
<dbReference type="PANTHER" id="PTHR48022">
    <property type="entry name" value="PLASTIDIC GLUCOSE TRANSPORTER 4"/>
    <property type="match status" value="1"/>
</dbReference>
<keyword evidence="3" id="KW-0812">Transmembrane</keyword>
<dbReference type="SUPFAM" id="SSF103473">
    <property type="entry name" value="MFS general substrate transporter"/>
    <property type="match status" value="1"/>
</dbReference>
<sequence length="462" mass="49954">MSTLDETPEAHTPAVDVTSESFKRKFMFRLVAVMVGGMILDGYILGIIGPVTSTIEDSLNINSLELGLIAAGPLFGIFIGAPICGWATDKWGRKPMFLMDMGLFVLASFLQFFIAIGQFFVDDWIQLFVIRLLMGVAIGGEYAIGWPLLSEFAPARLRGRLLGSTVLAWYFGFMIAFFIGTLMDNAGINWRIILGSSTVIAVILFIARLGLPESPRWLLQKGRIAEGQSIAKRYMNVVEAMEIELEAKHKEETSGKEGRFADLFNKENIRATVFASGFWFCASTPYFAIATFAVVVLEDFGFGEDSAFGAVGMTVAATLGVATTAALLDKLGRRALTIPPQWVTLVLILILAWWDGPGWLMLTMLLAFSFINSGVNTLTSVYPGEVFPTEVRGIGTGFASACSRIGAGLGTFLLPWSIDNLGMATSLTIAAIIILAGTLLSQALAPETKGKSLSETAATFSH</sequence>
<comment type="similarity">
    <text evidence="2">Belongs to the major facilitator superfamily. Sugar transporter (TC 2.A.1.1) family.</text>
</comment>
<dbReference type="Pfam" id="PF00083">
    <property type="entry name" value="Sugar_tr"/>
    <property type="match status" value="1"/>
</dbReference>
<dbReference type="PANTHER" id="PTHR48022:SF2">
    <property type="entry name" value="PLASTIDIC GLUCOSE TRANSPORTER 4"/>
    <property type="match status" value="1"/>
</dbReference>
<evidence type="ECO:0000256" key="5">
    <source>
        <dbReference type="ARBA" id="ARBA00023136"/>
    </source>
</evidence>
<evidence type="ECO:0000256" key="4">
    <source>
        <dbReference type="ARBA" id="ARBA00022989"/>
    </source>
</evidence>
<dbReference type="InterPro" id="IPR020846">
    <property type="entry name" value="MFS_dom"/>
</dbReference>
<reference evidence="6" key="1">
    <citation type="journal article" date="2021" name="Nat. Microbiol.">
        <title>Cocultivation of an ultrasmall environmental parasitic bacterium with lytic ability against bacteria associated with wastewater foams.</title>
        <authorList>
            <person name="Batinovic S."/>
            <person name="Rose J.J.A."/>
            <person name="Ratcliffe J."/>
            <person name="Seviour R.J."/>
            <person name="Petrovski S."/>
        </authorList>
    </citation>
    <scope>NUCLEOTIDE SEQUENCE</scope>
    <source>
        <strain evidence="6">CON44</strain>
    </source>
</reference>
<protein>
    <submittedName>
        <fullName evidence="6">MFS transporter</fullName>
    </submittedName>
</protein>
<keyword evidence="5" id="KW-0472">Membrane</keyword>
<comment type="subcellular location">
    <subcellularLocation>
        <location evidence="1">Cell membrane</location>
        <topology evidence="1">Multi-pass membrane protein</topology>
    </subcellularLocation>
</comment>
<dbReference type="Gene3D" id="1.20.1250.20">
    <property type="entry name" value="MFS general substrate transporter like domains"/>
    <property type="match status" value="1"/>
</dbReference>
<dbReference type="RefSeq" id="WP_005183453.1">
    <property type="nucleotide sequence ID" value="NZ_CP045804.1"/>
</dbReference>
<dbReference type="InterPro" id="IPR050360">
    <property type="entry name" value="MFS_Sugar_Transporters"/>
</dbReference>
<evidence type="ECO:0000313" key="6">
    <source>
        <dbReference type="EMBL" id="QHN39651.1"/>
    </source>
</evidence>
<evidence type="ECO:0000256" key="2">
    <source>
        <dbReference type="ARBA" id="ARBA00010992"/>
    </source>
</evidence>
<dbReference type="GO" id="GO:0005351">
    <property type="term" value="F:carbohydrate:proton symporter activity"/>
    <property type="evidence" value="ECO:0007669"/>
    <property type="project" value="TreeGrafter"/>
</dbReference>
<accession>A0A857LNR6</accession>
<proteinExistence type="inferred from homology"/>
<dbReference type="EMBL" id="CP045810">
    <property type="protein sequence ID" value="QHN39651.1"/>
    <property type="molecule type" value="Genomic_DNA"/>
</dbReference>
<dbReference type="PROSITE" id="PS50850">
    <property type="entry name" value="MFS"/>
    <property type="match status" value="1"/>
</dbReference>
<dbReference type="PROSITE" id="PS00217">
    <property type="entry name" value="SUGAR_TRANSPORT_2"/>
    <property type="match status" value="1"/>
</dbReference>
<organism evidence="6">
    <name type="scientific">Gordonia amarae</name>
    <dbReference type="NCBI Taxonomy" id="36821"/>
    <lineage>
        <taxon>Bacteria</taxon>
        <taxon>Bacillati</taxon>
        <taxon>Actinomycetota</taxon>
        <taxon>Actinomycetes</taxon>
        <taxon>Mycobacteriales</taxon>
        <taxon>Gordoniaceae</taxon>
        <taxon>Gordonia</taxon>
    </lineage>
</organism>
<dbReference type="InterPro" id="IPR005828">
    <property type="entry name" value="MFS_sugar_transport-like"/>
</dbReference>